<reference evidence="9" key="2">
    <citation type="submission" date="2025-09" db="UniProtKB">
        <authorList>
            <consortium name="Ensembl"/>
        </authorList>
    </citation>
    <scope>IDENTIFICATION</scope>
</reference>
<dbReference type="OrthoDB" id="8445971at2759"/>
<keyword evidence="2" id="KW-0805">Transcription regulation</keyword>
<dbReference type="PANTHER" id="PTHR11829:SF384">
    <property type="entry name" value="FORK-HEAD DOMAIN-CONTAINING PROTEIN"/>
    <property type="match status" value="1"/>
</dbReference>
<dbReference type="Proteomes" id="UP000261500">
    <property type="component" value="Unplaced"/>
</dbReference>
<dbReference type="InterPro" id="IPR018122">
    <property type="entry name" value="TF_fork_head_CS_1"/>
</dbReference>
<dbReference type="GeneID" id="106934706"/>
<feature type="region of interest" description="Disordered" evidence="7">
    <location>
        <begin position="130"/>
        <end position="180"/>
    </location>
</feature>
<keyword evidence="5 6" id="KW-0539">Nucleus</keyword>
<evidence type="ECO:0000256" key="6">
    <source>
        <dbReference type="PROSITE-ProRule" id="PRU00089"/>
    </source>
</evidence>
<dbReference type="GO" id="GO:0000981">
    <property type="term" value="F:DNA-binding transcription factor activity, RNA polymerase II-specific"/>
    <property type="evidence" value="ECO:0007669"/>
    <property type="project" value="TreeGrafter"/>
</dbReference>
<dbReference type="STRING" id="48699.ENSPLAP00000015375"/>
<dbReference type="PANTHER" id="PTHR11829">
    <property type="entry name" value="FORKHEAD BOX PROTEIN"/>
    <property type="match status" value="1"/>
</dbReference>
<dbReference type="GO" id="GO:0009888">
    <property type="term" value="P:tissue development"/>
    <property type="evidence" value="ECO:0007669"/>
    <property type="project" value="UniProtKB-ARBA"/>
</dbReference>
<sequence>MDLDRSTCSLYSSATPFPWPVPNPVHGTAPLWSWFCSSDLLGPVRPPYSYSALIAMAIQSSPNQRLTLSQIYSFVSTQFPFYDRNRAGWQNSIRHNLSLNDCFRKVARGDGDPGKGSYWTLDPDCGKRFDNGSFRRRRKRKSDKKPSSSSEPSSKCPSMHCSSSTLPHSDSSSSSLNFLVPDSTPPIPPLPFFPPAQWTPPPLPCLADHQACMEPGSGSDPDPGSDLDPGCDLGFSEFFSDALLDFLLLQ</sequence>
<evidence type="ECO:0000256" key="5">
    <source>
        <dbReference type="ARBA" id="ARBA00023242"/>
    </source>
</evidence>
<comment type="subcellular location">
    <subcellularLocation>
        <location evidence="1 6">Nucleus</location>
    </subcellularLocation>
</comment>
<evidence type="ECO:0000256" key="4">
    <source>
        <dbReference type="ARBA" id="ARBA00023163"/>
    </source>
</evidence>
<dbReference type="GeneTree" id="ENSGT00940000161176"/>
<dbReference type="SUPFAM" id="SSF46785">
    <property type="entry name" value="Winged helix' DNA-binding domain"/>
    <property type="match status" value="1"/>
</dbReference>
<evidence type="ECO:0000256" key="1">
    <source>
        <dbReference type="ARBA" id="ARBA00004123"/>
    </source>
</evidence>
<dbReference type="GO" id="GO:0005634">
    <property type="term" value="C:nucleus"/>
    <property type="evidence" value="ECO:0007669"/>
    <property type="project" value="UniProtKB-SubCell"/>
</dbReference>
<dbReference type="RefSeq" id="XP_014870263.1">
    <property type="nucleotide sequence ID" value="XM_015014777.1"/>
</dbReference>
<dbReference type="GO" id="GO:0030154">
    <property type="term" value="P:cell differentiation"/>
    <property type="evidence" value="ECO:0007669"/>
    <property type="project" value="UniProtKB-ARBA"/>
</dbReference>
<dbReference type="SMART" id="SM00339">
    <property type="entry name" value="FH"/>
    <property type="match status" value="1"/>
</dbReference>
<dbReference type="InterPro" id="IPR036390">
    <property type="entry name" value="WH_DNA-bd_sf"/>
</dbReference>
<dbReference type="PROSITE" id="PS00657">
    <property type="entry name" value="FORK_HEAD_1"/>
    <property type="match status" value="1"/>
</dbReference>
<feature type="DNA-binding region" description="Fork-head" evidence="6">
    <location>
        <begin position="45"/>
        <end position="139"/>
    </location>
</feature>
<dbReference type="KEGG" id="plai:106934706"/>
<dbReference type="InterPro" id="IPR050211">
    <property type="entry name" value="FOX_domain-containing"/>
</dbReference>
<dbReference type="InterPro" id="IPR001766">
    <property type="entry name" value="Fork_head_dom"/>
</dbReference>
<accession>A0A3B3UPT0</accession>
<feature type="compositionally biased region" description="Basic residues" evidence="7">
    <location>
        <begin position="134"/>
        <end position="143"/>
    </location>
</feature>
<dbReference type="FunFam" id="1.10.10.10:FF:000016">
    <property type="entry name" value="Forkhead box protein I1"/>
    <property type="match status" value="1"/>
</dbReference>
<dbReference type="GO" id="GO:0009653">
    <property type="term" value="P:anatomical structure morphogenesis"/>
    <property type="evidence" value="ECO:0007669"/>
    <property type="project" value="TreeGrafter"/>
</dbReference>
<dbReference type="PROSITE" id="PS00658">
    <property type="entry name" value="FORK_HEAD_2"/>
    <property type="match status" value="1"/>
</dbReference>
<reference evidence="9" key="1">
    <citation type="submission" date="2025-08" db="UniProtKB">
        <authorList>
            <consortium name="Ensembl"/>
        </authorList>
    </citation>
    <scope>IDENTIFICATION</scope>
</reference>
<evidence type="ECO:0000256" key="3">
    <source>
        <dbReference type="ARBA" id="ARBA00023125"/>
    </source>
</evidence>
<keyword evidence="3 6" id="KW-0238">DNA-binding</keyword>
<dbReference type="Ensembl" id="ENSPLAT00000024008.1">
    <property type="protein sequence ID" value="ENSPLAP00000015375.1"/>
    <property type="gene ID" value="ENSPLAG00000019265.1"/>
</dbReference>
<dbReference type="AlphaFoldDB" id="A0A3B3UPT0"/>
<dbReference type="Pfam" id="PF00250">
    <property type="entry name" value="Forkhead"/>
    <property type="match status" value="1"/>
</dbReference>
<evidence type="ECO:0000256" key="7">
    <source>
        <dbReference type="SAM" id="MobiDB-lite"/>
    </source>
</evidence>
<keyword evidence="4" id="KW-0804">Transcription</keyword>
<dbReference type="PROSITE" id="PS50039">
    <property type="entry name" value="FORK_HEAD_3"/>
    <property type="match status" value="1"/>
</dbReference>
<dbReference type="GO" id="GO:0000978">
    <property type="term" value="F:RNA polymerase II cis-regulatory region sequence-specific DNA binding"/>
    <property type="evidence" value="ECO:0007669"/>
    <property type="project" value="TreeGrafter"/>
</dbReference>
<evidence type="ECO:0000313" key="10">
    <source>
        <dbReference type="Proteomes" id="UP000261500"/>
    </source>
</evidence>
<dbReference type="Gene3D" id="1.10.10.10">
    <property type="entry name" value="Winged helix-like DNA-binding domain superfamily/Winged helix DNA-binding domain"/>
    <property type="match status" value="1"/>
</dbReference>
<name>A0A3B3UPT0_9TELE</name>
<evidence type="ECO:0000313" key="9">
    <source>
        <dbReference type="Ensembl" id="ENSPLAP00000015375.1"/>
    </source>
</evidence>
<proteinExistence type="predicted"/>
<keyword evidence="10" id="KW-1185">Reference proteome</keyword>
<protein>
    <submittedName>
        <fullName evidence="9">Forkhead box protein I1-like</fullName>
    </submittedName>
</protein>
<evidence type="ECO:0000256" key="2">
    <source>
        <dbReference type="ARBA" id="ARBA00023015"/>
    </source>
</evidence>
<dbReference type="PRINTS" id="PR00053">
    <property type="entry name" value="FORKHEAD"/>
</dbReference>
<feature type="compositionally biased region" description="Low complexity" evidence="7">
    <location>
        <begin position="147"/>
        <end position="175"/>
    </location>
</feature>
<organism evidence="9 10">
    <name type="scientific">Poecilia latipinna</name>
    <name type="common">sailfin molly</name>
    <dbReference type="NCBI Taxonomy" id="48699"/>
    <lineage>
        <taxon>Eukaryota</taxon>
        <taxon>Metazoa</taxon>
        <taxon>Chordata</taxon>
        <taxon>Craniata</taxon>
        <taxon>Vertebrata</taxon>
        <taxon>Euteleostomi</taxon>
        <taxon>Actinopterygii</taxon>
        <taxon>Neopterygii</taxon>
        <taxon>Teleostei</taxon>
        <taxon>Neoteleostei</taxon>
        <taxon>Acanthomorphata</taxon>
        <taxon>Ovalentaria</taxon>
        <taxon>Atherinomorphae</taxon>
        <taxon>Cyprinodontiformes</taxon>
        <taxon>Poeciliidae</taxon>
        <taxon>Poeciliinae</taxon>
        <taxon>Poecilia</taxon>
    </lineage>
</organism>
<evidence type="ECO:0000259" key="8">
    <source>
        <dbReference type="PROSITE" id="PS50039"/>
    </source>
</evidence>
<feature type="domain" description="Fork-head" evidence="8">
    <location>
        <begin position="45"/>
        <end position="139"/>
    </location>
</feature>
<dbReference type="InterPro" id="IPR030456">
    <property type="entry name" value="TF_fork_head_CS_2"/>
</dbReference>
<dbReference type="InterPro" id="IPR036388">
    <property type="entry name" value="WH-like_DNA-bd_sf"/>
</dbReference>